<evidence type="ECO:0000313" key="2">
    <source>
        <dbReference type="Proteomes" id="UP000184268"/>
    </source>
</evidence>
<keyword evidence="2" id="KW-1185">Reference proteome</keyword>
<accession>A0A1M5THT9</accession>
<dbReference type="Pfam" id="PF23130">
    <property type="entry name" value="IcmW"/>
    <property type="match status" value="1"/>
</dbReference>
<dbReference type="EMBL" id="FQXG01000003">
    <property type="protein sequence ID" value="SHH50322.1"/>
    <property type="molecule type" value="Genomic_DNA"/>
</dbReference>
<reference evidence="1 2" key="1">
    <citation type="submission" date="2016-11" db="EMBL/GenBank/DDBJ databases">
        <authorList>
            <person name="Jaros S."/>
            <person name="Januszkiewicz K."/>
            <person name="Wedrychowicz H."/>
        </authorList>
    </citation>
    <scope>NUCLEOTIDE SEQUENCE [LARGE SCALE GENOMIC DNA]</scope>
    <source>
        <strain evidence="1 2">DSM 16917</strain>
    </source>
</reference>
<evidence type="ECO:0000313" key="1">
    <source>
        <dbReference type="EMBL" id="SHH50322.1"/>
    </source>
</evidence>
<dbReference type="InterPro" id="IPR057079">
    <property type="entry name" value="IcmW-like"/>
</dbReference>
<protein>
    <submittedName>
        <fullName evidence="1">Uncharacterized protein</fullName>
    </submittedName>
</protein>
<gene>
    <name evidence="1" type="ORF">SAMN02745129_2151</name>
</gene>
<sequence>MFDSRSRKEFWSNVSPSHNELIQRLEDSENWTITPEDNYALYQKVDEALSSLDATDPDTVQKSLQSLVPVVATLPLKDSIMALAKLNHVDSGKYPWGTALIDFTREAAQADDGGEYQEHAKALHDRVCLFTRHLLVLQLFNTRIQFDPKEQRP</sequence>
<proteinExistence type="predicted"/>
<dbReference type="Proteomes" id="UP000184268">
    <property type="component" value="Unassembled WGS sequence"/>
</dbReference>
<dbReference type="STRING" id="299255.SAMN02745129_2151"/>
<dbReference type="AlphaFoldDB" id="A0A1M5THT9"/>
<dbReference type="RefSeq" id="WP_067665612.1">
    <property type="nucleotide sequence ID" value="NZ_FQXG01000003.1"/>
</dbReference>
<organism evidence="1 2">
    <name type="scientific">Ferrimonas marina</name>
    <dbReference type="NCBI Taxonomy" id="299255"/>
    <lineage>
        <taxon>Bacteria</taxon>
        <taxon>Pseudomonadati</taxon>
        <taxon>Pseudomonadota</taxon>
        <taxon>Gammaproteobacteria</taxon>
        <taxon>Alteromonadales</taxon>
        <taxon>Ferrimonadaceae</taxon>
        <taxon>Ferrimonas</taxon>
    </lineage>
</organism>
<name>A0A1M5THT9_9GAMM</name>